<keyword evidence="4" id="KW-1185">Reference proteome</keyword>
<evidence type="ECO:0000313" key="4">
    <source>
        <dbReference type="Proteomes" id="UP000242415"/>
    </source>
</evidence>
<gene>
    <name evidence="3" type="ORF">SAMN05444365_10253</name>
</gene>
<dbReference type="InterPro" id="IPR001633">
    <property type="entry name" value="EAL_dom"/>
</dbReference>
<sequence>MADSFPVSATSPAGAVDDRPDADPDWSAALRRVLADGNQPALVAQPIVDLGSGAVAGFELLSRFPADPAATPDRWFAAADRLGFAPDLTARVVQRALALRPELPSNTFITINAEPHLVPHPAVRDALLGAGRLDRVVIELTEHVRASDDAALRAVLDQIREQGGLIAVDDAGTGYSGLEQLMSVRPDIVKLDRALVTGIDHDPVRRSMVELMGELASRMDGWLLAEGVETEGELRSLASLGVPLVQGWLLGRPATGWPSLAGAVTELLRDCMLRVSLTEHIIHLVRDCDIVTEPPGPAVPSTARTRATAVLVDPEGRPRSVLVPGPDSVAYVVPAMTVAPSSAPHDVARRALARPAWQRGAPLVCTDASGHVLGVLDVGELVDAAMAAASR</sequence>
<dbReference type="CDD" id="cd01948">
    <property type="entry name" value="EAL"/>
    <property type="match status" value="1"/>
</dbReference>
<feature type="domain" description="EAL" evidence="2">
    <location>
        <begin position="23"/>
        <end position="267"/>
    </location>
</feature>
<dbReference type="Gene3D" id="3.20.20.450">
    <property type="entry name" value="EAL domain"/>
    <property type="match status" value="1"/>
</dbReference>
<dbReference type="AlphaFoldDB" id="A0A1H3JCE5"/>
<protein>
    <submittedName>
        <fullName evidence="3">EAL domain, c-di-GMP-specific phosphodiesterase class I (Or its enzymatically inactive variant)</fullName>
    </submittedName>
</protein>
<dbReference type="InterPro" id="IPR035919">
    <property type="entry name" value="EAL_sf"/>
</dbReference>
<accession>A0A1H3JCE5</accession>
<dbReference type="EMBL" id="FNPH01000002">
    <property type="protein sequence ID" value="SDY37606.1"/>
    <property type="molecule type" value="Genomic_DNA"/>
</dbReference>
<dbReference type="InterPro" id="IPR050706">
    <property type="entry name" value="Cyclic-di-GMP_PDE-like"/>
</dbReference>
<dbReference type="STRING" id="405436.SAMN05444365_10253"/>
<dbReference type="PANTHER" id="PTHR33121:SF76">
    <property type="entry name" value="SIGNALING PROTEIN"/>
    <property type="match status" value="1"/>
</dbReference>
<dbReference type="SMART" id="SM00052">
    <property type="entry name" value="EAL"/>
    <property type="match status" value="1"/>
</dbReference>
<dbReference type="GO" id="GO:0071111">
    <property type="term" value="F:cyclic-guanylate-specific phosphodiesterase activity"/>
    <property type="evidence" value="ECO:0007669"/>
    <property type="project" value="InterPro"/>
</dbReference>
<dbReference type="SUPFAM" id="SSF141868">
    <property type="entry name" value="EAL domain-like"/>
    <property type="match status" value="1"/>
</dbReference>
<dbReference type="PROSITE" id="PS50883">
    <property type="entry name" value="EAL"/>
    <property type="match status" value="1"/>
</dbReference>
<name>A0A1H3JCE5_9ACTN</name>
<organism evidence="3 4">
    <name type="scientific">Micromonospora pattaloongensis</name>
    <dbReference type="NCBI Taxonomy" id="405436"/>
    <lineage>
        <taxon>Bacteria</taxon>
        <taxon>Bacillati</taxon>
        <taxon>Actinomycetota</taxon>
        <taxon>Actinomycetes</taxon>
        <taxon>Micromonosporales</taxon>
        <taxon>Micromonosporaceae</taxon>
        <taxon>Micromonospora</taxon>
    </lineage>
</organism>
<dbReference type="Pfam" id="PF00563">
    <property type="entry name" value="EAL"/>
    <property type="match status" value="1"/>
</dbReference>
<dbReference type="PANTHER" id="PTHR33121">
    <property type="entry name" value="CYCLIC DI-GMP PHOSPHODIESTERASE PDEF"/>
    <property type="match status" value="1"/>
</dbReference>
<evidence type="ECO:0000256" key="1">
    <source>
        <dbReference type="SAM" id="MobiDB-lite"/>
    </source>
</evidence>
<evidence type="ECO:0000313" key="3">
    <source>
        <dbReference type="EMBL" id="SDY37606.1"/>
    </source>
</evidence>
<proteinExistence type="predicted"/>
<feature type="region of interest" description="Disordered" evidence="1">
    <location>
        <begin position="1"/>
        <end position="22"/>
    </location>
</feature>
<dbReference type="Proteomes" id="UP000242415">
    <property type="component" value="Unassembled WGS sequence"/>
</dbReference>
<evidence type="ECO:0000259" key="2">
    <source>
        <dbReference type="PROSITE" id="PS50883"/>
    </source>
</evidence>
<reference evidence="4" key="1">
    <citation type="submission" date="2016-10" db="EMBL/GenBank/DDBJ databases">
        <authorList>
            <person name="Varghese N."/>
            <person name="Submissions S."/>
        </authorList>
    </citation>
    <scope>NUCLEOTIDE SEQUENCE [LARGE SCALE GENOMIC DNA]</scope>
    <source>
        <strain evidence="4">DSM 45245</strain>
    </source>
</reference>